<dbReference type="PANTHER" id="PTHR23511">
    <property type="entry name" value="SYNAPTIC VESICLE GLYCOPROTEIN 2"/>
    <property type="match status" value="1"/>
</dbReference>
<feature type="transmembrane region" description="Helical" evidence="6">
    <location>
        <begin position="67"/>
        <end position="86"/>
    </location>
</feature>
<dbReference type="PROSITE" id="PS50850">
    <property type="entry name" value="MFS"/>
    <property type="match status" value="1"/>
</dbReference>
<organism evidence="8 9">
    <name type="scientific">Drosophila hydei</name>
    <name type="common">Fruit fly</name>
    <dbReference type="NCBI Taxonomy" id="7224"/>
    <lineage>
        <taxon>Eukaryota</taxon>
        <taxon>Metazoa</taxon>
        <taxon>Ecdysozoa</taxon>
        <taxon>Arthropoda</taxon>
        <taxon>Hexapoda</taxon>
        <taxon>Insecta</taxon>
        <taxon>Pterygota</taxon>
        <taxon>Neoptera</taxon>
        <taxon>Endopterygota</taxon>
        <taxon>Diptera</taxon>
        <taxon>Brachycera</taxon>
        <taxon>Muscomorpha</taxon>
        <taxon>Ephydroidea</taxon>
        <taxon>Drosophilidae</taxon>
        <taxon>Drosophila</taxon>
    </lineage>
</organism>
<dbReference type="Gene3D" id="1.20.1250.20">
    <property type="entry name" value="MFS general substrate transporter like domains"/>
    <property type="match status" value="1"/>
</dbReference>
<proteinExistence type="predicted"/>
<dbReference type="OMA" id="MMGVCAT"/>
<evidence type="ECO:0000256" key="6">
    <source>
        <dbReference type="SAM" id="Phobius"/>
    </source>
</evidence>
<evidence type="ECO:0000259" key="7">
    <source>
        <dbReference type="PROSITE" id="PS50850"/>
    </source>
</evidence>
<reference evidence="9" key="1">
    <citation type="submission" date="2025-08" db="UniProtKB">
        <authorList>
            <consortium name="RefSeq"/>
        </authorList>
    </citation>
    <scope>IDENTIFICATION</scope>
    <source>
        <strain evidence="9">15085-1641.00</strain>
        <tissue evidence="9">Whole body</tissue>
    </source>
</reference>
<feature type="transmembrane region" description="Helical" evidence="6">
    <location>
        <begin position="483"/>
        <end position="503"/>
    </location>
</feature>
<feature type="transmembrane region" description="Helical" evidence="6">
    <location>
        <begin position="371"/>
        <end position="390"/>
    </location>
</feature>
<comment type="subcellular location">
    <subcellularLocation>
        <location evidence="1">Membrane</location>
        <topology evidence="1">Multi-pass membrane protein</topology>
    </subcellularLocation>
</comment>
<dbReference type="AlphaFoldDB" id="A0A6J1M5M6"/>
<evidence type="ECO:0000256" key="2">
    <source>
        <dbReference type="ARBA" id="ARBA00022448"/>
    </source>
</evidence>
<dbReference type="KEGG" id="dhe:111601313"/>
<evidence type="ECO:0000313" key="9">
    <source>
        <dbReference type="RefSeq" id="XP_023173605.2"/>
    </source>
</evidence>
<dbReference type="GO" id="GO:0022857">
    <property type="term" value="F:transmembrane transporter activity"/>
    <property type="evidence" value="ECO:0007669"/>
    <property type="project" value="InterPro"/>
</dbReference>
<feature type="domain" description="Major facilitator superfamily (MFS) profile" evidence="7">
    <location>
        <begin position="29"/>
        <end position="508"/>
    </location>
</feature>
<keyword evidence="8" id="KW-1185">Reference proteome</keyword>
<protein>
    <submittedName>
        <fullName evidence="9">Synaptic vesicle glycoprotein 2B isoform X1</fullName>
    </submittedName>
</protein>
<feature type="transmembrane region" description="Helical" evidence="6">
    <location>
        <begin position="454"/>
        <end position="477"/>
    </location>
</feature>
<gene>
    <name evidence="9" type="primary">LOC111601313</name>
</gene>
<sequence>MAKAAEPDETADFERAISECGFGLFNVIILICALPCLTAMVFSASVISYVMPTAQCDLNLSVMDMGMLNAVTYAGMILSAIPWGFISDTMGRRSVLIIGGFVDGIFVLCSALSQNSIQLMIFKFFDGLIICGPFAVVVSYLAEFHGQKHRHYIMFFVGLIISIGAVTLPLIAYLLLPLHIYFKLGNMKFHTWQVFFAISAIPSFLSGLLHIFLPESPKFLMAQGYYNKALKSFQRIYAINKRKSRESYPIKTLIDAVPERMEEETVKRKCWRAKFIFFEGLKQLKPMWSCPYLGVAIHVYLLHFCQIMCVNSVRLWMPNIFATIHTLEVKGYSDRSMCAVLKHDTQLNFTKEEKNQECDIHHEPETYSDNIIVAAIGLIGYLVIFPLLSIQVIASHLLKISLLISTFLVGGLYFTNSSLSMLLVSAFYLTVMGICASTVISMTVVYFPTLMRTMVLLLIMTFGRLGSVAGNMLLPLFIKINCWAPFLWLFSLMMLAFLMSLFLKVNIKQALN</sequence>
<dbReference type="RefSeq" id="XP_023173605.2">
    <property type="nucleotide sequence ID" value="XM_023317837.2"/>
</dbReference>
<dbReference type="InterPro" id="IPR011701">
    <property type="entry name" value="MFS"/>
</dbReference>
<evidence type="ECO:0000256" key="4">
    <source>
        <dbReference type="ARBA" id="ARBA00022989"/>
    </source>
</evidence>
<keyword evidence="5 6" id="KW-0472">Membrane</keyword>
<dbReference type="OrthoDB" id="3936150at2759"/>
<feature type="transmembrane region" description="Helical" evidence="6">
    <location>
        <begin position="397"/>
        <end position="414"/>
    </location>
</feature>
<dbReference type="InterPro" id="IPR036259">
    <property type="entry name" value="MFS_trans_sf"/>
</dbReference>
<dbReference type="SUPFAM" id="SSF103473">
    <property type="entry name" value="MFS general substrate transporter"/>
    <property type="match status" value="1"/>
</dbReference>
<dbReference type="InterPro" id="IPR020846">
    <property type="entry name" value="MFS_dom"/>
</dbReference>
<evidence type="ECO:0000256" key="5">
    <source>
        <dbReference type="ARBA" id="ARBA00023136"/>
    </source>
</evidence>
<feature type="transmembrane region" description="Helical" evidence="6">
    <location>
        <begin position="119"/>
        <end position="141"/>
    </location>
</feature>
<dbReference type="GO" id="GO:0016020">
    <property type="term" value="C:membrane"/>
    <property type="evidence" value="ECO:0007669"/>
    <property type="project" value="UniProtKB-SubCell"/>
</dbReference>
<evidence type="ECO:0000256" key="1">
    <source>
        <dbReference type="ARBA" id="ARBA00004141"/>
    </source>
</evidence>
<feature type="transmembrane region" description="Helical" evidence="6">
    <location>
        <begin position="153"/>
        <end position="182"/>
    </location>
</feature>
<evidence type="ECO:0000256" key="3">
    <source>
        <dbReference type="ARBA" id="ARBA00022692"/>
    </source>
</evidence>
<keyword evidence="3 6" id="KW-0812">Transmembrane</keyword>
<evidence type="ECO:0000313" key="8">
    <source>
        <dbReference type="Proteomes" id="UP000504633"/>
    </source>
</evidence>
<dbReference type="Proteomes" id="UP000504633">
    <property type="component" value="Unplaced"/>
</dbReference>
<accession>A0A6J1M5M6</accession>
<dbReference type="Pfam" id="PF07690">
    <property type="entry name" value="MFS_1"/>
    <property type="match status" value="1"/>
</dbReference>
<dbReference type="PANTHER" id="PTHR23511:SF36">
    <property type="entry name" value="EG:BACR7A4.13 PROTEIN-RELATED"/>
    <property type="match status" value="1"/>
</dbReference>
<feature type="transmembrane region" description="Helical" evidence="6">
    <location>
        <begin position="24"/>
        <end position="47"/>
    </location>
</feature>
<feature type="transmembrane region" description="Helical" evidence="6">
    <location>
        <begin position="194"/>
        <end position="213"/>
    </location>
</feature>
<feature type="transmembrane region" description="Helical" evidence="6">
    <location>
        <begin position="426"/>
        <end position="447"/>
    </location>
</feature>
<feature type="transmembrane region" description="Helical" evidence="6">
    <location>
        <begin position="292"/>
        <end position="313"/>
    </location>
</feature>
<dbReference type="GeneID" id="111601313"/>
<name>A0A6J1M5M6_DROHY</name>
<feature type="transmembrane region" description="Helical" evidence="6">
    <location>
        <begin position="95"/>
        <end position="113"/>
    </location>
</feature>
<keyword evidence="2" id="KW-0813">Transport</keyword>
<keyword evidence="4 6" id="KW-1133">Transmembrane helix</keyword>